<evidence type="ECO:0000259" key="1">
    <source>
        <dbReference type="Pfam" id="PF01208"/>
    </source>
</evidence>
<dbReference type="InterPro" id="IPR038071">
    <property type="entry name" value="UROD/MetE-like_sf"/>
</dbReference>
<dbReference type="Gene3D" id="3.20.20.210">
    <property type="match status" value="1"/>
</dbReference>
<accession>A0A4U9QXA7</accession>
<dbReference type="InterPro" id="IPR000257">
    <property type="entry name" value="Uroporphyrinogen_deCOase"/>
</dbReference>
<dbReference type="RefSeq" id="WP_138209160.1">
    <property type="nucleotide sequence ID" value="NZ_CBCRUQ010000015.1"/>
</dbReference>
<dbReference type="KEGG" id="hhw:NCTC503_00350"/>
<organism evidence="2 3">
    <name type="scientific">Hathewaya histolytica</name>
    <name type="common">Clostridium histolyticum</name>
    <dbReference type="NCBI Taxonomy" id="1498"/>
    <lineage>
        <taxon>Bacteria</taxon>
        <taxon>Bacillati</taxon>
        <taxon>Bacillota</taxon>
        <taxon>Clostridia</taxon>
        <taxon>Eubacteriales</taxon>
        <taxon>Clostridiaceae</taxon>
        <taxon>Hathewaya</taxon>
    </lineage>
</organism>
<protein>
    <submittedName>
        <fullName evidence="2">Uroporphyrinogen decarboxylase HemE</fullName>
        <ecNumber evidence="2">4.1.1.37</ecNumber>
    </submittedName>
</protein>
<dbReference type="PANTHER" id="PTHR47099">
    <property type="entry name" value="METHYLCOBAMIDE:COM METHYLTRANSFERASE MTBA"/>
    <property type="match status" value="1"/>
</dbReference>
<keyword evidence="3" id="KW-1185">Reference proteome</keyword>
<evidence type="ECO:0000313" key="3">
    <source>
        <dbReference type="Proteomes" id="UP000308489"/>
    </source>
</evidence>
<dbReference type="EMBL" id="LR590481">
    <property type="protein sequence ID" value="VTQ83416.1"/>
    <property type="molecule type" value="Genomic_DNA"/>
</dbReference>
<proteinExistence type="predicted"/>
<dbReference type="GO" id="GO:0004853">
    <property type="term" value="F:uroporphyrinogen decarboxylase activity"/>
    <property type="evidence" value="ECO:0007669"/>
    <property type="project" value="UniProtKB-EC"/>
</dbReference>
<dbReference type="PANTHER" id="PTHR47099:SF1">
    <property type="entry name" value="METHYLCOBAMIDE:COM METHYLTRANSFERASE MTBA"/>
    <property type="match status" value="1"/>
</dbReference>
<dbReference type="SUPFAM" id="SSF51726">
    <property type="entry name" value="UROD/MetE-like"/>
    <property type="match status" value="1"/>
</dbReference>
<dbReference type="InterPro" id="IPR052024">
    <property type="entry name" value="Methanogen_methyltrans"/>
</dbReference>
<keyword evidence="2" id="KW-0456">Lyase</keyword>
<gene>
    <name evidence="2" type="primary">hemE3</name>
    <name evidence="2" type="ORF">NCTC503_00350</name>
</gene>
<dbReference type="AlphaFoldDB" id="A0A4U9QXA7"/>
<sequence length="290" mass="32324">MDNKINFKCVGDNLESIPESVQEDTGLTFPEVHTNGEDMAVLSKALKEDKDDIVCRLPFCNTVEAEAIGAHIKLGDFKTGPRVSEYKFNSIEQLDSIQEIDLEHGRIKEVLKAVKILNESGETVVLNIEGPFTIISSLIDSMIFYKAIRKNKEVVEKFINSIEHSIVKYAKEGIKNGAKVISYGDPVGALDIVGPKVYKEVSAKSSMRILKELEKETGDTIIHLCGKTSAAFENMGFSNSERIEYDNNKTYGEGIFSVVKERQDVKFIGHGCIKRTPLKLKDNGVYKINL</sequence>
<feature type="domain" description="Uroporphyrinogen decarboxylase (URO-D)" evidence="1">
    <location>
        <begin position="16"/>
        <end position="249"/>
    </location>
</feature>
<name>A0A4U9QXA7_HATHI</name>
<reference evidence="2 3" key="1">
    <citation type="submission" date="2019-05" db="EMBL/GenBank/DDBJ databases">
        <authorList>
            <consortium name="Pathogen Informatics"/>
        </authorList>
    </citation>
    <scope>NUCLEOTIDE SEQUENCE [LARGE SCALE GENOMIC DNA]</scope>
    <source>
        <strain evidence="2 3">NCTC503</strain>
    </source>
</reference>
<dbReference type="EC" id="4.1.1.37" evidence="2"/>
<dbReference type="Pfam" id="PF01208">
    <property type="entry name" value="URO-D"/>
    <property type="match status" value="1"/>
</dbReference>
<dbReference type="GO" id="GO:0006779">
    <property type="term" value="P:porphyrin-containing compound biosynthetic process"/>
    <property type="evidence" value="ECO:0007669"/>
    <property type="project" value="InterPro"/>
</dbReference>
<dbReference type="Proteomes" id="UP000308489">
    <property type="component" value="Chromosome 1"/>
</dbReference>
<evidence type="ECO:0000313" key="2">
    <source>
        <dbReference type="EMBL" id="VTQ83416.1"/>
    </source>
</evidence>
<dbReference type="OrthoDB" id="2135496at2"/>